<name>A0AAW5NRI1_9BACE</name>
<accession>A0AAW5NRI1</accession>
<keyword evidence="3 8" id="KW-1134">Transmembrane beta strand</keyword>
<evidence type="ECO:0000256" key="8">
    <source>
        <dbReference type="PROSITE-ProRule" id="PRU01360"/>
    </source>
</evidence>
<evidence type="ECO:0000256" key="2">
    <source>
        <dbReference type="ARBA" id="ARBA00022448"/>
    </source>
</evidence>
<dbReference type="Gene3D" id="3.55.50.30">
    <property type="match status" value="1"/>
</dbReference>
<evidence type="ECO:0000256" key="3">
    <source>
        <dbReference type="ARBA" id="ARBA00022452"/>
    </source>
</evidence>
<evidence type="ECO:0000256" key="4">
    <source>
        <dbReference type="ARBA" id="ARBA00022692"/>
    </source>
</evidence>
<keyword evidence="2 8" id="KW-0813">Transport</keyword>
<keyword evidence="7 8" id="KW-0998">Cell outer membrane</keyword>
<comment type="similarity">
    <text evidence="8">Belongs to the TonB-dependent receptor family.</text>
</comment>
<feature type="transmembrane region" description="Helical" evidence="9">
    <location>
        <begin position="51"/>
        <end position="68"/>
    </location>
</feature>
<dbReference type="InterPro" id="IPR037066">
    <property type="entry name" value="Plug_dom_sf"/>
</dbReference>
<dbReference type="InterPro" id="IPR011662">
    <property type="entry name" value="Secretin/TonB_short_N"/>
</dbReference>
<dbReference type="Pfam" id="PF13715">
    <property type="entry name" value="CarbopepD_reg_2"/>
    <property type="match status" value="1"/>
</dbReference>
<dbReference type="GO" id="GO:0015344">
    <property type="term" value="F:siderophore uptake transmembrane transporter activity"/>
    <property type="evidence" value="ECO:0007669"/>
    <property type="project" value="TreeGrafter"/>
</dbReference>
<dbReference type="InterPro" id="IPR023997">
    <property type="entry name" value="TonB-dep_OMP_SusC/RagA_CS"/>
</dbReference>
<sequence>MKKFFHFFHVFLCGIFFLNSLEYKTRLVKTSKAIETKHNYQKYKTMKNKKYAFLFFLIVLLSTGIGWAQNEKITLHLNNVSLEHVLNKIEEKTVYSFQYSKQVIDVRQKRTIHVDKQTIDSVLNILLKGTSIQYQIKKKQIILNAKKEVKTNNKKLKGIIKDSKTGEPIIGASIAVEREEIGAISDINGHFEMNVSPDKKIIISYIGYVSQVLDVQNKSFLEIYLNEDIKLIDEVVVVGYGSVSKKNLTTAIAQVKTDKISQAGVSHVNQLLMGRAAGLQATVNSMQPDGRVNISIRGGGNPIYVIDGIVMPNNAISGNCGQVGLPNNIDRNGLANLNPADVESVEILKDASAAIYGIGADNGVILITTKKGKEGVPSIVYDGSYSFVRNYPYLDVLNSKEYMELANVFNRENYLYNNKQYPYGTTPYDGKWEPQFSEADIQNATNTDWKDLVLRHGFLTKHNLTISGGYSKFKYYLGGSYMKQQGTVSKSDMSKYIVHGNLSLDLFPFLNLTSVFNANQNSYNNGIIGTDTGNQGDVAPSVLTSALLYPSYLPVKQDDGNYTIFRNIPNPKAMEDIVDYSRENGYSLNFSVNMKLYKDILVFKGVYGMNQENVRRSTFIPSDVYFARMYKSRGNIFSQRRQTQTIEAMLSFSKYMFNIVQVDVMAGMGKYLESNEGYGISYEDTHDMINEHDISSAKGKIYPTSHTLKNEKRSQFFKISFDVLDRYVVSATLRRDGTDKFFPGKKYALFPSVSAAWKISNENFLKNVSWVNLLKLRASYGKTGQDNLGSSLYGVYEPSGFKVGFSDNSIFYVPCVSMGTNYPDVSWQKTIMKNIGLDFFLAKNRLSGSIDLFRNDVTSLLGYASTSPLAIYPTRPINGGHYFRQGWEIMLDTKNIVGELTWNTQITFSKNNSFWKARLPNYDYRCYQKREKEPMNAYYYYKMNGIINADRSNMPESQKSLQAEAQLPGCPIIDDKNKDGKIDESDIYLKDNTPDVYIGFGNTFNYKNWEFSFFMYGQFGILKSNIAYRAALPGPLAVDYPENTNKYAYLLWNSQTNPNGTRPGLAIDRMGALPGGAGVNIDMENASFVRMRNMTLSYNFRDKLLGKLKKYVRGIKLYVDVQNPFIISKFKGFDPEIYTGGGANNASRGEYPQARTFSLGTNITF</sequence>
<dbReference type="GO" id="GO:0009279">
    <property type="term" value="C:cell outer membrane"/>
    <property type="evidence" value="ECO:0007669"/>
    <property type="project" value="UniProtKB-SubCell"/>
</dbReference>
<dbReference type="SMART" id="SM00965">
    <property type="entry name" value="STN"/>
    <property type="match status" value="1"/>
</dbReference>
<dbReference type="NCBIfam" id="TIGR04056">
    <property type="entry name" value="OMP_RagA_SusC"/>
    <property type="match status" value="1"/>
</dbReference>
<dbReference type="InterPro" id="IPR039426">
    <property type="entry name" value="TonB-dep_rcpt-like"/>
</dbReference>
<dbReference type="SUPFAM" id="SSF49464">
    <property type="entry name" value="Carboxypeptidase regulatory domain-like"/>
    <property type="match status" value="1"/>
</dbReference>
<dbReference type="PANTHER" id="PTHR30069">
    <property type="entry name" value="TONB-DEPENDENT OUTER MEMBRANE RECEPTOR"/>
    <property type="match status" value="1"/>
</dbReference>
<feature type="transmembrane region" description="Helical" evidence="9">
    <location>
        <begin position="6"/>
        <end position="23"/>
    </location>
</feature>
<comment type="subcellular location">
    <subcellularLocation>
        <location evidence="1 8">Cell outer membrane</location>
        <topology evidence="1 8">Multi-pass membrane protein</topology>
    </subcellularLocation>
</comment>
<dbReference type="Pfam" id="PF07660">
    <property type="entry name" value="STN"/>
    <property type="match status" value="1"/>
</dbReference>
<dbReference type="Gene3D" id="2.170.130.10">
    <property type="entry name" value="TonB-dependent receptor, plug domain"/>
    <property type="match status" value="1"/>
</dbReference>
<dbReference type="Gene3D" id="2.40.170.20">
    <property type="entry name" value="TonB-dependent receptor, beta-barrel domain"/>
    <property type="match status" value="1"/>
</dbReference>
<dbReference type="InterPro" id="IPR012910">
    <property type="entry name" value="Plug_dom"/>
</dbReference>
<gene>
    <name evidence="11" type="ORF">NXW97_03760</name>
</gene>
<reference evidence="11" key="1">
    <citation type="submission" date="2022-08" db="EMBL/GenBank/DDBJ databases">
        <title>Genome Sequencing of Bacteroides fragilis Group Isolates with Nanopore Technology.</title>
        <authorList>
            <person name="Tisza M.J."/>
            <person name="Smith D."/>
            <person name="Dekker J.P."/>
        </authorList>
    </citation>
    <scope>NUCLEOTIDE SEQUENCE</scope>
    <source>
        <strain evidence="11">BFG-351</strain>
    </source>
</reference>
<dbReference type="InterPro" id="IPR008969">
    <property type="entry name" value="CarboxyPept-like_regulatory"/>
</dbReference>
<dbReference type="InterPro" id="IPR023996">
    <property type="entry name" value="TonB-dep_OMP_SusC/RagA"/>
</dbReference>
<dbReference type="SUPFAM" id="SSF56935">
    <property type="entry name" value="Porins"/>
    <property type="match status" value="1"/>
</dbReference>
<evidence type="ECO:0000256" key="1">
    <source>
        <dbReference type="ARBA" id="ARBA00004571"/>
    </source>
</evidence>
<dbReference type="PROSITE" id="PS52016">
    <property type="entry name" value="TONB_DEPENDENT_REC_3"/>
    <property type="match status" value="1"/>
</dbReference>
<keyword evidence="5" id="KW-0732">Signal</keyword>
<protein>
    <submittedName>
        <fullName evidence="11">SusC/RagA family TonB-linked outer membrane protein</fullName>
    </submittedName>
</protein>
<evidence type="ECO:0000256" key="6">
    <source>
        <dbReference type="ARBA" id="ARBA00023136"/>
    </source>
</evidence>
<dbReference type="Pfam" id="PF07715">
    <property type="entry name" value="Plug"/>
    <property type="match status" value="1"/>
</dbReference>
<evidence type="ECO:0000259" key="10">
    <source>
        <dbReference type="SMART" id="SM00965"/>
    </source>
</evidence>
<dbReference type="Gene3D" id="2.60.40.1120">
    <property type="entry name" value="Carboxypeptidase-like, regulatory domain"/>
    <property type="match status" value="1"/>
</dbReference>
<dbReference type="NCBIfam" id="TIGR04057">
    <property type="entry name" value="SusC_RagA_signa"/>
    <property type="match status" value="1"/>
</dbReference>
<dbReference type="AlphaFoldDB" id="A0AAW5NRI1"/>
<organism evidence="11 12">
    <name type="scientific">Bacteroides faecis</name>
    <dbReference type="NCBI Taxonomy" id="674529"/>
    <lineage>
        <taxon>Bacteria</taxon>
        <taxon>Pseudomonadati</taxon>
        <taxon>Bacteroidota</taxon>
        <taxon>Bacteroidia</taxon>
        <taxon>Bacteroidales</taxon>
        <taxon>Bacteroidaceae</taxon>
        <taxon>Bacteroides</taxon>
    </lineage>
</organism>
<keyword evidence="9" id="KW-1133">Transmembrane helix</keyword>
<keyword evidence="4 8" id="KW-0812">Transmembrane</keyword>
<keyword evidence="6 8" id="KW-0472">Membrane</keyword>
<dbReference type="GO" id="GO:0044718">
    <property type="term" value="P:siderophore transmembrane transport"/>
    <property type="evidence" value="ECO:0007669"/>
    <property type="project" value="TreeGrafter"/>
</dbReference>
<evidence type="ECO:0000313" key="11">
    <source>
        <dbReference type="EMBL" id="MCS2791131.1"/>
    </source>
</evidence>
<proteinExistence type="inferred from homology"/>
<feature type="domain" description="Secretin/TonB short N-terminal" evidence="10">
    <location>
        <begin position="95"/>
        <end position="146"/>
    </location>
</feature>
<evidence type="ECO:0000256" key="5">
    <source>
        <dbReference type="ARBA" id="ARBA00022729"/>
    </source>
</evidence>
<dbReference type="InterPro" id="IPR036942">
    <property type="entry name" value="Beta-barrel_TonB_sf"/>
</dbReference>
<evidence type="ECO:0000256" key="9">
    <source>
        <dbReference type="SAM" id="Phobius"/>
    </source>
</evidence>
<evidence type="ECO:0000256" key="7">
    <source>
        <dbReference type="ARBA" id="ARBA00023237"/>
    </source>
</evidence>
<dbReference type="EMBL" id="JANUTS010000001">
    <property type="protein sequence ID" value="MCS2791131.1"/>
    <property type="molecule type" value="Genomic_DNA"/>
</dbReference>
<dbReference type="PANTHER" id="PTHR30069:SF29">
    <property type="entry name" value="HEMOGLOBIN AND HEMOGLOBIN-HAPTOGLOBIN-BINDING PROTEIN 1-RELATED"/>
    <property type="match status" value="1"/>
</dbReference>
<evidence type="ECO:0000313" key="12">
    <source>
        <dbReference type="Proteomes" id="UP001204548"/>
    </source>
</evidence>
<comment type="caution">
    <text evidence="11">The sequence shown here is derived from an EMBL/GenBank/DDBJ whole genome shotgun (WGS) entry which is preliminary data.</text>
</comment>
<dbReference type="Proteomes" id="UP001204548">
    <property type="component" value="Unassembled WGS sequence"/>
</dbReference>